<proteinExistence type="predicted"/>
<sequence>MFLPSICFIFFVFVACVKGEGCGIEEGCECGISKNIQFYEDFNRNDGQSRILGGKNSDPFDWPFVVMIFDCTGTIIHNQWILSAAHCEPEHFVDGSLNVAINGKDYAIEKVISHSEFNNVTLIKDIMLVKLKEPIEFSENVSSICLFKNLTVPEMEVAAVAGFGIKFVRVKTLNDTYQEEQLNSTEVIYENNDLLRETPVLIRNMSYCFDYEDYEDEDESRAENVTETLSTEKVTETAIICAGGANRGTTQGDSGGPLLVIRDHHWVQYGITSFGSILPIPGDLLAVSDQGIYTKVSAYCDWIAEKTSNEVTCQ</sequence>
<dbReference type="WBParaSite" id="PS1159_v2.g6722.t1">
    <property type="protein sequence ID" value="PS1159_v2.g6722.t1"/>
    <property type="gene ID" value="PS1159_v2.g6722"/>
</dbReference>
<reference evidence="2" key="1">
    <citation type="submission" date="2022-11" db="UniProtKB">
        <authorList>
            <consortium name="WormBaseParasite"/>
        </authorList>
    </citation>
    <scope>IDENTIFICATION</scope>
</reference>
<organism evidence="1 2">
    <name type="scientific">Panagrolaimus sp. PS1159</name>
    <dbReference type="NCBI Taxonomy" id="55785"/>
    <lineage>
        <taxon>Eukaryota</taxon>
        <taxon>Metazoa</taxon>
        <taxon>Ecdysozoa</taxon>
        <taxon>Nematoda</taxon>
        <taxon>Chromadorea</taxon>
        <taxon>Rhabditida</taxon>
        <taxon>Tylenchina</taxon>
        <taxon>Panagrolaimomorpha</taxon>
        <taxon>Panagrolaimoidea</taxon>
        <taxon>Panagrolaimidae</taxon>
        <taxon>Panagrolaimus</taxon>
    </lineage>
</organism>
<accession>A0AC35GN72</accession>
<evidence type="ECO:0000313" key="1">
    <source>
        <dbReference type="Proteomes" id="UP000887580"/>
    </source>
</evidence>
<dbReference type="Proteomes" id="UP000887580">
    <property type="component" value="Unplaced"/>
</dbReference>
<evidence type="ECO:0000313" key="2">
    <source>
        <dbReference type="WBParaSite" id="PS1159_v2.g6722.t1"/>
    </source>
</evidence>
<protein>
    <submittedName>
        <fullName evidence="2">Peptidase S1 domain-containing protein</fullName>
    </submittedName>
</protein>
<name>A0AC35GN72_9BILA</name>